<keyword evidence="2" id="KW-1185">Reference proteome</keyword>
<organism evidence="1 2">
    <name type="scientific">Symbiodinium pilosum</name>
    <name type="common">Dinoflagellate</name>
    <dbReference type="NCBI Taxonomy" id="2952"/>
    <lineage>
        <taxon>Eukaryota</taxon>
        <taxon>Sar</taxon>
        <taxon>Alveolata</taxon>
        <taxon>Dinophyceae</taxon>
        <taxon>Suessiales</taxon>
        <taxon>Symbiodiniaceae</taxon>
        <taxon>Symbiodinium</taxon>
    </lineage>
</organism>
<protein>
    <submittedName>
        <fullName evidence="1">Uncharacterized protein</fullName>
    </submittedName>
</protein>
<accession>A0A812PXL3</accession>
<proteinExistence type="predicted"/>
<name>A0A812PXL3_SYMPI</name>
<dbReference type="Proteomes" id="UP000649617">
    <property type="component" value="Unassembled WGS sequence"/>
</dbReference>
<dbReference type="OrthoDB" id="439769at2759"/>
<evidence type="ECO:0000313" key="1">
    <source>
        <dbReference type="EMBL" id="CAE7350511.1"/>
    </source>
</evidence>
<dbReference type="SUPFAM" id="SSF49899">
    <property type="entry name" value="Concanavalin A-like lectins/glucanases"/>
    <property type="match status" value="1"/>
</dbReference>
<dbReference type="AlphaFoldDB" id="A0A812PXL3"/>
<dbReference type="InterPro" id="IPR013320">
    <property type="entry name" value="ConA-like_dom_sf"/>
</dbReference>
<comment type="caution">
    <text evidence="1">The sequence shown here is derived from an EMBL/GenBank/DDBJ whole genome shotgun (WGS) entry which is preliminary data.</text>
</comment>
<sequence length="631" mass="69367">MEGWHYMKGHHPGCLWDTRREEGAAGLRACFCDGRLAIEAFGPSESSRSAPVRVVVADDQVPLSKWVHLAVQRSGPDLEFFVDGNPGGKVKVPEELTEELLPQSRMRLGGSVDEDPERKYRGMSSNVRLTTNAVYTSGHVFQPDPNLDQLMKTRFLLKDHFVDMVTKRQMSKSGRVTTKYDPDVLMEGWRAEGFLDDDRNVTPLANKSKLKVLRRLFPFDDPIYDTEFKGAFCARVILQIIKEVFTIQDKLMDAVPMCDPTATSPQCYKAASWVVRGAASMARYCAELQPRCEKTDSEEFRGDFRCSERLEGLAWSLDSFSSSISKAQRICQDDNLKSPLLDLGACVGEAMSATGYMFASALLLESALGFDCPGNTNDDNDDNDNGNGFQFVPESQRLTCARDSTAIFRTTFLAGSKAVRAAGHCGGTDTLCGRSILRSAAALSGVAENGVFLRVWCHEKTKCCQLNPDTLKVECECSKKDLIELARKDANDQKQCARFGGSTVKLIGSAALAATEAEAQCKFSRSSESSCQTMVPAAVAGLGFFIENTARITRDCPPKPTPLDPEEIKKNVILGPARPQQWYQCGQNTKRLGVSSDVIARGIAGAVVNCPFGDLLRVTSPVKSPRRFFTP</sequence>
<dbReference type="EMBL" id="CAJNIZ010013528">
    <property type="protein sequence ID" value="CAE7350511.1"/>
    <property type="molecule type" value="Genomic_DNA"/>
</dbReference>
<reference evidence="1" key="1">
    <citation type="submission" date="2021-02" db="EMBL/GenBank/DDBJ databases">
        <authorList>
            <person name="Dougan E. K."/>
            <person name="Rhodes N."/>
            <person name="Thang M."/>
            <person name="Chan C."/>
        </authorList>
    </citation>
    <scope>NUCLEOTIDE SEQUENCE</scope>
</reference>
<gene>
    <name evidence="1" type="ORF">SPIL2461_LOCUS8317</name>
</gene>
<evidence type="ECO:0000313" key="2">
    <source>
        <dbReference type="Proteomes" id="UP000649617"/>
    </source>
</evidence>